<gene>
    <name evidence="2" type="ORF">G7071_11460</name>
</gene>
<keyword evidence="1" id="KW-0732">Signal</keyword>
<dbReference type="EMBL" id="CP049866">
    <property type="protein sequence ID" value="QIK75964.1"/>
    <property type="molecule type" value="Genomic_DNA"/>
</dbReference>
<evidence type="ECO:0000256" key="1">
    <source>
        <dbReference type="SAM" id="SignalP"/>
    </source>
</evidence>
<name>A0A6G7YGE0_9ACTN</name>
<evidence type="ECO:0000313" key="2">
    <source>
        <dbReference type="EMBL" id="QIK75964.1"/>
    </source>
</evidence>
<reference evidence="2 3" key="1">
    <citation type="submission" date="2020-03" db="EMBL/GenBank/DDBJ databases">
        <title>Nocardioides sp. nov., isolated from fish.</title>
        <authorList>
            <person name="Hyun D.-W."/>
            <person name="Bae J.-W."/>
        </authorList>
    </citation>
    <scope>NUCLEOTIDE SEQUENCE [LARGE SCALE GENOMIC DNA]</scope>
    <source>
        <strain evidence="2 3">HDW12A</strain>
    </source>
</reference>
<organism evidence="2 3">
    <name type="scientific">Nocardioides piscis</name>
    <dbReference type="NCBI Taxonomy" id="2714938"/>
    <lineage>
        <taxon>Bacteria</taxon>
        <taxon>Bacillati</taxon>
        <taxon>Actinomycetota</taxon>
        <taxon>Actinomycetes</taxon>
        <taxon>Propionibacteriales</taxon>
        <taxon>Nocardioidaceae</taxon>
        <taxon>Nocardioides</taxon>
    </lineage>
</organism>
<dbReference type="RefSeq" id="WP_166318754.1">
    <property type="nucleotide sequence ID" value="NZ_CP049866.1"/>
</dbReference>
<sequence length="311" mass="31713">MGSSLSKKCSIAAVSVAVMAGTALLATPANSASTSMVFSCTTPVGPKDFITVADTDVPATMVAGATAPITTTAQVTIPEDLVGLLRDVVGARRVDGSAVTKSTLDGTPLADVTHSIASMPLPASGALTVTAVGTPANYTGTVGTHVIKAASYTAHLVFHKDAGDPFVVDTTCTPQTVDNNGTPDNTADDKPLVQDLTVDTFKVDPAPTVTPVPAKSDTTSKVTTKYSAKSNNAKVKVVVKAASGQATGSVKVTLKRGSKKVKSVSAKLVSGTAKVVFKKISRPGKYKVIAKYPGSSTTNASSGKDTFKVRR</sequence>
<keyword evidence="3" id="KW-1185">Reference proteome</keyword>
<feature type="signal peptide" evidence="1">
    <location>
        <begin position="1"/>
        <end position="31"/>
    </location>
</feature>
<evidence type="ECO:0000313" key="3">
    <source>
        <dbReference type="Proteomes" id="UP000502035"/>
    </source>
</evidence>
<evidence type="ECO:0008006" key="4">
    <source>
        <dbReference type="Google" id="ProtNLM"/>
    </source>
</evidence>
<protein>
    <recommendedName>
        <fullName evidence="4">Ig-like domain repeat protein</fullName>
    </recommendedName>
</protein>
<dbReference type="KEGG" id="npi:G7071_11460"/>
<proteinExistence type="predicted"/>
<accession>A0A6G7YGE0</accession>
<feature type="chain" id="PRO_5026205123" description="Ig-like domain repeat protein" evidence="1">
    <location>
        <begin position="32"/>
        <end position="311"/>
    </location>
</feature>
<dbReference type="Proteomes" id="UP000502035">
    <property type="component" value="Chromosome"/>
</dbReference>
<dbReference type="AlphaFoldDB" id="A0A6G7YGE0"/>